<reference evidence="2 3" key="1">
    <citation type="submission" date="2018-09" db="EMBL/GenBank/DDBJ databases">
        <title>Acidovorax cavernicola nov. sp. isolated from Gruta de las Maravillas (Aracena, Spain).</title>
        <authorList>
            <person name="Jurado V."/>
            <person name="Gutierrez-Patricio S."/>
            <person name="Gonzalez-Pimentel J.L."/>
            <person name="Miller A.Z."/>
            <person name="Laiz L."/>
            <person name="Saiz-Jimenez C."/>
        </authorList>
    </citation>
    <scope>NUCLEOTIDE SEQUENCE [LARGE SCALE GENOMIC DNA]</scope>
    <source>
        <strain evidence="2 3">1011MAR4D40.2</strain>
    </source>
</reference>
<sequence>MHVLMVIGGGLVLLGVFVLFGWLWGASAAGMALAAKVFVPAWLLLAAVNMWVGVAHAGYSTREEFPILLLVFAVPTIAAGIAVWRLSQA</sequence>
<accession>A0A9X8D745</accession>
<dbReference type="Proteomes" id="UP000265619">
    <property type="component" value="Unassembled WGS sequence"/>
</dbReference>
<comment type="caution">
    <text evidence="2">The sequence shown here is derived from an EMBL/GenBank/DDBJ whole genome shotgun (WGS) entry which is preliminary data.</text>
</comment>
<dbReference type="OrthoDB" id="8667256at2"/>
<keyword evidence="3" id="KW-1185">Reference proteome</keyword>
<protein>
    <recommendedName>
        <fullName evidence="4">Transmembrane protein</fullName>
    </recommendedName>
</protein>
<gene>
    <name evidence="2" type="ORF">D3H34_07050</name>
</gene>
<evidence type="ECO:0000256" key="1">
    <source>
        <dbReference type="SAM" id="Phobius"/>
    </source>
</evidence>
<evidence type="ECO:0000313" key="3">
    <source>
        <dbReference type="Proteomes" id="UP000265619"/>
    </source>
</evidence>
<dbReference type="AlphaFoldDB" id="A0A9X8D745"/>
<proteinExistence type="predicted"/>
<organism evidence="2 3">
    <name type="scientific">Acidovorax cavernicola</name>
    <dbReference type="NCBI Taxonomy" id="1675792"/>
    <lineage>
        <taxon>Bacteria</taxon>
        <taxon>Pseudomonadati</taxon>
        <taxon>Pseudomonadota</taxon>
        <taxon>Betaproteobacteria</taxon>
        <taxon>Burkholderiales</taxon>
        <taxon>Comamonadaceae</taxon>
        <taxon>Acidovorax</taxon>
    </lineage>
</organism>
<feature type="transmembrane region" description="Helical" evidence="1">
    <location>
        <begin position="65"/>
        <end position="84"/>
    </location>
</feature>
<keyword evidence="1" id="KW-0472">Membrane</keyword>
<feature type="transmembrane region" description="Helical" evidence="1">
    <location>
        <begin position="37"/>
        <end position="59"/>
    </location>
</feature>
<dbReference type="EMBL" id="QXMN01000005">
    <property type="protein sequence ID" value="RIX83188.1"/>
    <property type="molecule type" value="Genomic_DNA"/>
</dbReference>
<feature type="transmembrane region" description="Helical" evidence="1">
    <location>
        <begin position="6"/>
        <end position="25"/>
    </location>
</feature>
<evidence type="ECO:0008006" key="4">
    <source>
        <dbReference type="Google" id="ProtNLM"/>
    </source>
</evidence>
<evidence type="ECO:0000313" key="2">
    <source>
        <dbReference type="EMBL" id="RIX83188.1"/>
    </source>
</evidence>
<dbReference type="RefSeq" id="WP_119552731.1">
    <property type="nucleotide sequence ID" value="NZ_QXMN01000005.1"/>
</dbReference>
<keyword evidence="1" id="KW-1133">Transmembrane helix</keyword>
<keyword evidence="1" id="KW-0812">Transmembrane</keyword>
<name>A0A9X8D745_9BURK</name>